<comment type="caution">
    <text evidence="10">The sequence shown here is derived from an EMBL/GenBank/DDBJ whole genome shotgun (WGS) entry which is preliminary data.</text>
</comment>
<accession>A0ABT8YDJ1</accession>
<dbReference type="SUPFAM" id="SSF52540">
    <property type="entry name" value="P-loop containing nucleoside triphosphate hydrolases"/>
    <property type="match status" value="1"/>
</dbReference>
<dbReference type="SUPFAM" id="SSF116878">
    <property type="entry name" value="TrmE connector domain"/>
    <property type="match status" value="1"/>
</dbReference>
<evidence type="ECO:0000256" key="1">
    <source>
        <dbReference type="ARBA" id="ARBA00011043"/>
    </source>
</evidence>
<feature type="domain" description="G" evidence="7">
    <location>
        <begin position="220"/>
        <end position="309"/>
    </location>
</feature>
<dbReference type="InterPro" id="IPR005225">
    <property type="entry name" value="Small_GTP-bd"/>
</dbReference>
<evidence type="ECO:0000256" key="2">
    <source>
        <dbReference type="ARBA" id="ARBA00022694"/>
    </source>
</evidence>
<feature type="domain" description="GTP-binding protein TrmE N-terminal" evidence="8">
    <location>
        <begin position="9"/>
        <end position="123"/>
    </location>
</feature>
<keyword evidence="5 6" id="KW-0342">GTP-binding</keyword>
<dbReference type="InterPro" id="IPR027417">
    <property type="entry name" value="P-loop_NTPase"/>
</dbReference>
<dbReference type="NCBIfam" id="TIGR00231">
    <property type="entry name" value="small_GTP"/>
    <property type="match status" value="1"/>
</dbReference>
<evidence type="ECO:0000256" key="5">
    <source>
        <dbReference type="ARBA" id="ARBA00023134"/>
    </source>
</evidence>
<comment type="cofactor">
    <cofactor evidence="6">
        <name>K(+)</name>
        <dbReference type="ChEBI" id="CHEBI:29103"/>
    </cofactor>
    <text evidence="6">Binds 1 potassium ion per subunit.</text>
</comment>
<feature type="binding site" evidence="6">
    <location>
        <begin position="272"/>
        <end position="275"/>
    </location>
    <ligand>
        <name>GTP</name>
        <dbReference type="ChEBI" id="CHEBI:37565"/>
    </ligand>
</feature>
<dbReference type="InterPro" id="IPR025867">
    <property type="entry name" value="MnmE_helical"/>
</dbReference>
<feature type="binding site" evidence="6">
    <location>
        <position position="247"/>
    </location>
    <ligand>
        <name>K(+)</name>
        <dbReference type="ChEBI" id="CHEBI:29103"/>
    </ligand>
</feature>
<keyword evidence="6 10" id="KW-0378">Hydrolase</keyword>
<feature type="binding site" evidence="6">
    <location>
        <position position="430"/>
    </location>
    <ligand>
        <name>(6S)-5-formyl-5,6,7,8-tetrahydrofolate</name>
        <dbReference type="ChEBI" id="CHEBI:57457"/>
    </ligand>
</feature>
<dbReference type="RefSeq" id="WP_303544843.1">
    <property type="nucleotide sequence ID" value="NZ_JAUOTP010000008.1"/>
</dbReference>
<dbReference type="EC" id="3.6.-.-" evidence="6"/>
<dbReference type="NCBIfam" id="NF003661">
    <property type="entry name" value="PRK05291.1-3"/>
    <property type="match status" value="1"/>
</dbReference>
<dbReference type="CDD" id="cd04164">
    <property type="entry name" value="trmE"/>
    <property type="match status" value="1"/>
</dbReference>
<evidence type="ECO:0000313" key="11">
    <source>
        <dbReference type="Proteomes" id="UP001169764"/>
    </source>
</evidence>
<dbReference type="Gene3D" id="1.20.120.430">
    <property type="entry name" value="tRNA modification GTPase MnmE domain 2"/>
    <property type="match status" value="1"/>
</dbReference>
<dbReference type="InterPro" id="IPR004520">
    <property type="entry name" value="GTPase_MnmE"/>
</dbReference>
<feature type="binding site" evidence="6">
    <location>
        <position position="252"/>
    </location>
    <ligand>
        <name>K(+)</name>
        <dbReference type="ChEBI" id="CHEBI:29103"/>
    </ligand>
</feature>
<feature type="binding site" evidence="6">
    <location>
        <position position="83"/>
    </location>
    <ligand>
        <name>(6S)-5-formyl-5,6,7,8-tetrahydrofolate</name>
        <dbReference type="ChEBI" id="CHEBI:57457"/>
    </ligand>
</feature>
<dbReference type="CDD" id="cd14858">
    <property type="entry name" value="TrmE_N"/>
    <property type="match status" value="1"/>
</dbReference>
<feature type="binding site" evidence="6">
    <location>
        <position position="228"/>
    </location>
    <ligand>
        <name>K(+)</name>
        <dbReference type="ChEBI" id="CHEBI:29103"/>
    </ligand>
</feature>
<dbReference type="Proteomes" id="UP001169764">
    <property type="component" value="Unassembled WGS sequence"/>
</dbReference>
<comment type="subcellular location">
    <subcellularLocation>
        <location evidence="6">Cytoplasm</location>
    </subcellularLocation>
</comment>
<sequence length="430" mass="45373">MTPAPAGDTIFALSSGAPPAAIAIVRVSGPDAATALERIAGKLPAPRHATYAALHDAEGRLIDRALLLWMPGPASATGEDLAEFHLHGGRAVAAAMLDCLSGMSGLRLALPGEFTRRAFLNGRIDLTAAEGLADLLAAETAGQHARALRMAEGGLGRIIARWRETILALSAQIEAAIEYGESESDVGTTPMHEEPLRALADQAARLLATPPAERLRDGVRIVVAGPPNSGKSSLINALAGRDVALATPIAGTTRDIIEAPVSLDGQALLLIDTAGLREGTEEIERLGIARAEQAIETAELILWCGDPEACPAPERSLLLFTRADERADHPAGETLRVSIVEAETLALLRRSIALRCRTLIGPSDALALNRRQRDLVASIGAEIEAALHSDDVILQAEHLRLCRDAIDALLGRTGVEEMLDTLFGRFCLGK</sequence>
<dbReference type="HAMAP" id="MF_00379">
    <property type="entry name" value="GTPase_MnmE"/>
    <property type="match status" value="1"/>
</dbReference>
<evidence type="ECO:0000259" key="9">
    <source>
        <dbReference type="Pfam" id="PF12631"/>
    </source>
</evidence>
<evidence type="ECO:0000256" key="3">
    <source>
        <dbReference type="ARBA" id="ARBA00022741"/>
    </source>
</evidence>
<evidence type="ECO:0000256" key="6">
    <source>
        <dbReference type="HAMAP-Rule" id="MF_00379"/>
    </source>
</evidence>
<comment type="caution">
    <text evidence="6">Lacks conserved residue(s) required for the propagation of feature annotation.</text>
</comment>
<comment type="similarity">
    <text evidence="1 6">Belongs to the TRAFAC class TrmE-Era-EngA-EngB-Septin-like GTPase superfamily. TrmE GTPase family.</text>
</comment>
<dbReference type="PANTHER" id="PTHR42714:SF2">
    <property type="entry name" value="TRNA MODIFICATION GTPASE GTPBP3, MITOCHONDRIAL"/>
    <property type="match status" value="1"/>
</dbReference>
<keyword evidence="4 6" id="KW-0630">Potassium</keyword>
<evidence type="ECO:0000256" key="4">
    <source>
        <dbReference type="ARBA" id="ARBA00022958"/>
    </source>
</evidence>
<dbReference type="SUPFAM" id="SSF103025">
    <property type="entry name" value="Folate-binding domain"/>
    <property type="match status" value="1"/>
</dbReference>
<feature type="binding site" evidence="6">
    <location>
        <begin position="228"/>
        <end position="233"/>
    </location>
    <ligand>
        <name>GTP</name>
        <dbReference type="ChEBI" id="CHEBI:37565"/>
    </ligand>
</feature>
<dbReference type="EMBL" id="JAUOTP010000008">
    <property type="protein sequence ID" value="MDO6416007.1"/>
    <property type="molecule type" value="Genomic_DNA"/>
</dbReference>
<evidence type="ECO:0000313" key="10">
    <source>
        <dbReference type="EMBL" id="MDO6416007.1"/>
    </source>
</evidence>
<reference evidence="10" key="1">
    <citation type="submission" date="2023-07" db="EMBL/GenBank/DDBJ databases">
        <authorList>
            <person name="Kim M."/>
        </authorList>
    </citation>
    <scope>NUCLEOTIDE SEQUENCE</scope>
    <source>
        <strain evidence="10">BIUV-7</strain>
    </source>
</reference>
<keyword evidence="6" id="KW-0479">Metal-binding</keyword>
<feature type="binding site" evidence="6">
    <location>
        <position position="253"/>
    </location>
    <ligand>
        <name>Mg(2+)</name>
        <dbReference type="ChEBI" id="CHEBI:18420"/>
    </ligand>
</feature>
<dbReference type="InterPro" id="IPR027266">
    <property type="entry name" value="TrmE/GcvT-like"/>
</dbReference>
<gene>
    <name evidence="6 10" type="primary">mnmE</name>
    <name evidence="6" type="synonym">trmE</name>
    <name evidence="10" type="ORF">Q4F19_16575</name>
</gene>
<dbReference type="InterPro" id="IPR006073">
    <property type="entry name" value="GTP-bd"/>
</dbReference>
<dbReference type="Gene3D" id="3.40.50.300">
    <property type="entry name" value="P-loop containing nucleotide triphosphate hydrolases"/>
    <property type="match status" value="1"/>
</dbReference>
<dbReference type="Pfam" id="PF01926">
    <property type="entry name" value="MMR_HSR1"/>
    <property type="match status" value="1"/>
</dbReference>
<dbReference type="InterPro" id="IPR031168">
    <property type="entry name" value="G_TrmE"/>
</dbReference>
<feature type="binding site" evidence="6">
    <location>
        <begin position="247"/>
        <end position="253"/>
    </location>
    <ligand>
        <name>GTP</name>
        <dbReference type="ChEBI" id="CHEBI:37565"/>
    </ligand>
</feature>
<dbReference type="Gene3D" id="3.30.1360.120">
    <property type="entry name" value="Probable tRNA modification gtpase trme, domain 1"/>
    <property type="match status" value="1"/>
</dbReference>
<keyword evidence="6" id="KW-0963">Cytoplasm</keyword>
<protein>
    <recommendedName>
        <fullName evidence="6">tRNA modification GTPase MnmE</fullName>
        <ecNumber evidence="6">3.6.-.-</ecNumber>
    </recommendedName>
</protein>
<keyword evidence="6" id="KW-0460">Magnesium</keyword>
<dbReference type="Pfam" id="PF10396">
    <property type="entry name" value="TrmE_N"/>
    <property type="match status" value="1"/>
</dbReference>
<dbReference type="InterPro" id="IPR027368">
    <property type="entry name" value="MnmE_dom2"/>
</dbReference>
<dbReference type="GO" id="GO:0016787">
    <property type="term" value="F:hydrolase activity"/>
    <property type="evidence" value="ECO:0007669"/>
    <property type="project" value="UniProtKB-KW"/>
</dbReference>
<comment type="subunit">
    <text evidence="6">Homodimer. Heterotetramer of two MnmE and two MnmG subunits.</text>
</comment>
<comment type="function">
    <text evidence="6">Exhibits a very high intrinsic GTPase hydrolysis rate. Involved in the addition of a carboxymethylaminomethyl (cmnm) group at the wobble position (U34) of certain tRNAs, forming tRNA-cmnm(5)s(2)U34.</text>
</comment>
<dbReference type="Pfam" id="PF12631">
    <property type="entry name" value="MnmE_helical"/>
    <property type="match status" value="1"/>
</dbReference>
<feature type="domain" description="MnmE helical" evidence="9">
    <location>
        <begin position="126"/>
        <end position="427"/>
    </location>
</feature>
<name>A0ABT8YDJ1_9SPHN</name>
<feature type="binding site" evidence="6">
    <location>
        <position position="26"/>
    </location>
    <ligand>
        <name>(6S)-5-formyl-5,6,7,8-tetrahydrofolate</name>
        <dbReference type="ChEBI" id="CHEBI:57457"/>
    </ligand>
</feature>
<evidence type="ECO:0000259" key="7">
    <source>
        <dbReference type="Pfam" id="PF01926"/>
    </source>
</evidence>
<dbReference type="InterPro" id="IPR018948">
    <property type="entry name" value="GTP-bd_TrmE_N"/>
</dbReference>
<feature type="binding site" evidence="6">
    <location>
        <position position="249"/>
    </location>
    <ligand>
        <name>K(+)</name>
        <dbReference type="ChEBI" id="CHEBI:29103"/>
    </ligand>
</feature>
<keyword evidence="2 6" id="KW-0819">tRNA processing</keyword>
<feature type="binding site" evidence="6">
    <location>
        <position position="232"/>
    </location>
    <ligand>
        <name>Mg(2+)</name>
        <dbReference type="ChEBI" id="CHEBI:18420"/>
    </ligand>
</feature>
<dbReference type="PANTHER" id="PTHR42714">
    <property type="entry name" value="TRNA MODIFICATION GTPASE GTPBP3"/>
    <property type="match status" value="1"/>
</dbReference>
<organism evidence="10 11">
    <name type="scientific">Sphingomonas natans</name>
    <dbReference type="NCBI Taxonomy" id="3063330"/>
    <lineage>
        <taxon>Bacteria</taxon>
        <taxon>Pseudomonadati</taxon>
        <taxon>Pseudomonadota</taxon>
        <taxon>Alphaproteobacteria</taxon>
        <taxon>Sphingomonadales</taxon>
        <taxon>Sphingomonadaceae</taxon>
        <taxon>Sphingomonas</taxon>
    </lineage>
</organism>
<keyword evidence="11" id="KW-1185">Reference proteome</keyword>
<proteinExistence type="inferred from homology"/>
<evidence type="ECO:0000259" key="8">
    <source>
        <dbReference type="Pfam" id="PF10396"/>
    </source>
</evidence>
<feature type="binding site" evidence="6">
    <location>
        <position position="123"/>
    </location>
    <ligand>
        <name>(6S)-5-formyl-5,6,7,8-tetrahydrofolate</name>
        <dbReference type="ChEBI" id="CHEBI:57457"/>
    </ligand>
</feature>
<keyword evidence="3 6" id="KW-0547">Nucleotide-binding</keyword>